<keyword evidence="1" id="KW-1133">Transmembrane helix</keyword>
<keyword evidence="1" id="KW-0812">Transmembrane</keyword>
<dbReference type="Proteomes" id="UP001596977">
    <property type="component" value="Unassembled WGS sequence"/>
</dbReference>
<sequence>MRDRRFPRQSGRWRGRYRPARAWLGHPGDGIPLRSRPSTGLRWAFRWRQLRALALAIAIGAIVWWQMPDWG</sequence>
<dbReference type="RefSeq" id="WP_264946422.1">
    <property type="nucleotide sequence ID" value="NZ_JAPDRA010000013.1"/>
</dbReference>
<reference evidence="3" key="1">
    <citation type="journal article" date="2019" name="Int. J. Syst. Evol. Microbiol.">
        <title>The Global Catalogue of Microorganisms (GCM) 10K type strain sequencing project: providing services to taxonomists for standard genome sequencing and annotation.</title>
        <authorList>
            <consortium name="The Broad Institute Genomics Platform"/>
            <consortium name="The Broad Institute Genome Sequencing Center for Infectious Disease"/>
            <person name="Wu L."/>
            <person name="Ma J."/>
        </authorList>
    </citation>
    <scope>NUCLEOTIDE SEQUENCE [LARGE SCALE GENOMIC DNA]</scope>
    <source>
        <strain evidence="3">CCUG 62982</strain>
    </source>
</reference>
<proteinExistence type="predicted"/>
<evidence type="ECO:0000313" key="3">
    <source>
        <dbReference type="Proteomes" id="UP001596977"/>
    </source>
</evidence>
<keyword evidence="1" id="KW-0472">Membrane</keyword>
<evidence type="ECO:0000313" key="2">
    <source>
        <dbReference type="EMBL" id="MFD0948450.1"/>
    </source>
</evidence>
<dbReference type="EMBL" id="JBHTJG010000013">
    <property type="protein sequence ID" value="MFD0948450.1"/>
    <property type="molecule type" value="Genomic_DNA"/>
</dbReference>
<gene>
    <name evidence="2" type="ORF">ACFQ1E_19080</name>
</gene>
<name>A0ABW3HDD8_9SPHN</name>
<keyword evidence="3" id="KW-1185">Reference proteome</keyword>
<organism evidence="2 3">
    <name type="scientific">Sphingomonas canadensis</name>
    <dbReference type="NCBI Taxonomy" id="1219257"/>
    <lineage>
        <taxon>Bacteria</taxon>
        <taxon>Pseudomonadati</taxon>
        <taxon>Pseudomonadota</taxon>
        <taxon>Alphaproteobacteria</taxon>
        <taxon>Sphingomonadales</taxon>
        <taxon>Sphingomonadaceae</taxon>
        <taxon>Sphingomonas</taxon>
    </lineage>
</organism>
<feature type="transmembrane region" description="Helical" evidence="1">
    <location>
        <begin position="50"/>
        <end position="67"/>
    </location>
</feature>
<comment type="caution">
    <text evidence="2">The sequence shown here is derived from an EMBL/GenBank/DDBJ whole genome shotgun (WGS) entry which is preliminary data.</text>
</comment>
<protein>
    <submittedName>
        <fullName evidence="2">Uncharacterized protein</fullName>
    </submittedName>
</protein>
<accession>A0ABW3HDD8</accession>
<evidence type="ECO:0000256" key="1">
    <source>
        <dbReference type="SAM" id="Phobius"/>
    </source>
</evidence>